<sequence>METLNWILRKANEGSFILRFKVGGRGGEAISSLKVNMEKSENIPVGVGGCKCGGSSLNVALQGR</sequence>
<comment type="caution">
    <text evidence="1">The sequence shown here is derived from an EMBL/GenBank/DDBJ whole genome shotgun (WGS) entry which is preliminary data.</text>
</comment>
<organism evidence="1 3">
    <name type="scientific">Vitis vinifera</name>
    <name type="common">Grape</name>
    <dbReference type="NCBI Taxonomy" id="29760"/>
    <lineage>
        <taxon>Eukaryota</taxon>
        <taxon>Viridiplantae</taxon>
        <taxon>Streptophyta</taxon>
        <taxon>Embryophyta</taxon>
        <taxon>Tracheophyta</taxon>
        <taxon>Spermatophyta</taxon>
        <taxon>Magnoliopsida</taxon>
        <taxon>eudicotyledons</taxon>
        <taxon>Gunneridae</taxon>
        <taxon>Pentapetalae</taxon>
        <taxon>rosids</taxon>
        <taxon>Vitales</taxon>
        <taxon>Vitaceae</taxon>
        <taxon>Viteae</taxon>
        <taxon>Vitis</taxon>
    </lineage>
</organism>
<dbReference type="AlphaFoldDB" id="A0A438F2E7"/>
<evidence type="ECO:0000313" key="2">
    <source>
        <dbReference type="EMBL" id="RVW65262.1"/>
    </source>
</evidence>
<reference evidence="1 3" key="1">
    <citation type="journal article" date="2018" name="PLoS Genet.">
        <title>Population sequencing reveals clonal diversity and ancestral inbreeding in the grapevine cultivar Chardonnay.</title>
        <authorList>
            <person name="Roach M.J."/>
            <person name="Johnson D.L."/>
            <person name="Bohlmann J."/>
            <person name="van Vuuren H.J."/>
            <person name="Jones S.J."/>
            <person name="Pretorius I.S."/>
            <person name="Schmidt S.A."/>
            <person name="Borneman A.R."/>
        </authorList>
    </citation>
    <scope>NUCLEOTIDE SEQUENCE [LARGE SCALE GENOMIC DNA]</scope>
    <source>
        <strain evidence="3">cv. Chardonnay</strain>
        <strain evidence="1">I10V1</strain>
        <tissue evidence="1">Leaf</tissue>
    </source>
</reference>
<evidence type="ECO:0000313" key="3">
    <source>
        <dbReference type="Proteomes" id="UP000288805"/>
    </source>
</evidence>
<gene>
    <name evidence="2" type="ORF">CK203_049582</name>
    <name evidence="1" type="ORF">CK203_090548</name>
</gene>
<protein>
    <submittedName>
        <fullName evidence="1">Uncharacterized protein</fullName>
    </submittedName>
</protein>
<proteinExistence type="predicted"/>
<dbReference type="Proteomes" id="UP000288805">
    <property type="component" value="Unassembled WGS sequence"/>
</dbReference>
<accession>A0A438F2E7</accession>
<evidence type="ECO:0000313" key="1">
    <source>
        <dbReference type="EMBL" id="RVW54189.1"/>
    </source>
</evidence>
<dbReference type="EMBL" id="QGNW01000690">
    <property type="protein sequence ID" value="RVW65262.1"/>
    <property type="molecule type" value="Genomic_DNA"/>
</dbReference>
<name>A0A438F2E7_VITVI</name>
<dbReference type="EMBL" id="QGNW01001132">
    <property type="protein sequence ID" value="RVW54189.1"/>
    <property type="molecule type" value="Genomic_DNA"/>
</dbReference>